<reference evidence="1 2" key="1">
    <citation type="submission" date="2009-02" db="EMBL/GenBank/DDBJ databases">
        <title>Annotation of Streptomyces hygroscopicus strain ATCC 53653.</title>
        <authorList>
            <consortium name="The Broad Institute Genome Sequencing Platform"/>
            <consortium name="Broad Institute Microbial Sequencing Center"/>
            <person name="Fischbach M."/>
            <person name="Godfrey P."/>
            <person name="Ward D."/>
            <person name="Young S."/>
            <person name="Zeng Q."/>
            <person name="Koehrsen M."/>
            <person name="Alvarado L."/>
            <person name="Berlin A.M."/>
            <person name="Bochicchio J."/>
            <person name="Borenstein D."/>
            <person name="Chapman S.B."/>
            <person name="Chen Z."/>
            <person name="Engels R."/>
            <person name="Freedman E."/>
            <person name="Gellesch M."/>
            <person name="Goldberg J."/>
            <person name="Griggs A."/>
            <person name="Gujja S."/>
            <person name="Heilman E.R."/>
            <person name="Heiman D.I."/>
            <person name="Hepburn T.A."/>
            <person name="Howarth C."/>
            <person name="Jen D."/>
            <person name="Larson L."/>
            <person name="Lewis B."/>
            <person name="Mehta T."/>
            <person name="Park D."/>
            <person name="Pearson M."/>
            <person name="Richards J."/>
            <person name="Roberts A."/>
            <person name="Saif S."/>
            <person name="Shea T.D."/>
            <person name="Shenoy N."/>
            <person name="Sisk P."/>
            <person name="Stolte C."/>
            <person name="Sykes S.N."/>
            <person name="Thomson T."/>
            <person name="Walk T."/>
            <person name="White J."/>
            <person name="Yandava C."/>
            <person name="Straight P."/>
            <person name="Clardy J."/>
            <person name="Hung D."/>
            <person name="Kolter R."/>
            <person name="Mekalanos J."/>
            <person name="Walker S."/>
            <person name="Walsh C.T."/>
            <person name="Wieland-Brown L.C."/>
            <person name="Haas B."/>
            <person name="Nusbaum C."/>
            <person name="Birren B."/>
        </authorList>
    </citation>
    <scope>NUCLEOTIDE SEQUENCE [LARGE SCALE GENOMIC DNA]</scope>
    <source>
        <strain evidence="1 2">ATCC 53653</strain>
    </source>
</reference>
<dbReference type="Proteomes" id="UP000003963">
    <property type="component" value="Unassembled WGS sequence"/>
</dbReference>
<keyword evidence="2" id="KW-1185">Reference proteome</keyword>
<accession>D9WWH9</accession>
<evidence type="ECO:0000313" key="2">
    <source>
        <dbReference type="Proteomes" id="UP000003963"/>
    </source>
</evidence>
<protein>
    <submittedName>
        <fullName evidence="1">Uncharacterized protein</fullName>
    </submittedName>
</protein>
<evidence type="ECO:0000313" key="1">
    <source>
        <dbReference type="EMBL" id="EFL28605.1"/>
    </source>
</evidence>
<name>D9WWH9_9ACTN</name>
<gene>
    <name evidence="1" type="ORF">SSOG_08319</name>
</gene>
<sequence length="111" mass="12057">MNVDQQQQPPSQPHTEDEPLYAWSTYQVCGGVEGSGPSGTCRAERTARACLEAALQAAVVHSHAYSWGQLSRVSADVDLPFHLWSRAPVAWAEPGPSDTVTWRPGPAPHPR</sequence>
<proteinExistence type="predicted"/>
<dbReference type="RefSeq" id="WP_009720403.1">
    <property type="nucleotide sequence ID" value="NZ_GG657754.1"/>
</dbReference>
<dbReference type="STRING" id="457427.SSOG_08319"/>
<organism evidence="1 2">
    <name type="scientific">Streptomyces himastatinicus ATCC 53653</name>
    <dbReference type="NCBI Taxonomy" id="457427"/>
    <lineage>
        <taxon>Bacteria</taxon>
        <taxon>Bacillati</taxon>
        <taxon>Actinomycetota</taxon>
        <taxon>Actinomycetes</taxon>
        <taxon>Kitasatosporales</taxon>
        <taxon>Streptomycetaceae</taxon>
        <taxon>Streptomyces</taxon>
        <taxon>Streptomyces violaceusniger group</taxon>
    </lineage>
</organism>
<dbReference type="AlphaFoldDB" id="D9WWH9"/>
<dbReference type="OrthoDB" id="4228534at2"/>
<dbReference type="HOGENOM" id="CLU_2208664_0_0_11"/>
<dbReference type="EMBL" id="GG657754">
    <property type="protein sequence ID" value="EFL28605.1"/>
    <property type="molecule type" value="Genomic_DNA"/>
</dbReference>